<sequence length="429" mass="49816">MLTGLSASSEELHHENIDNETNNKENNKHYSGLILFMRKLGKKLAFIKLLCFDKDEHGVDWRDCMKCIKNVSELTLQLMIRGEEEWVKELHVGDWIECCTKQDHLNSKSPPQICAFNYLKNMENWANNPETMIILDTLRQRYTEEETEHHKQSKRKLCNNFKLGLECTDKNCDRRHFFINEREQEQNYRDEKDPYCGINFQNPKTLSRIVNDNNSPESRFSNADLVDATPKFTPIEKLNRTRRAQIFAKYLVDQFGKDFLSSGMVLDVAGGKGEVSFYLLTEYGIQSTVIDPREATLSEKQLQKLHGTGTSIQYVHEYFTSSEQDWSDQFRELIMNSSIIVGLHPDQATEAIIDVSLRYHKPAVVVPCCVFPSLFPNRKLTSGEHVVNYVSFIEYLLEKDQHLMQLDYLPVIGMNKIVRSKPPCHVFTQ</sequence>
<evidence type="ECO:0008006" key="4">
    <source>
        <dbReference type="Google" id="ProtNLM"/>
    </source>
</evidence>
<name>A0AA88GLT8_NAELO</name>
<dbReference type="SUPFAM" id="SSF53335">
    <property type="entry name" value="S-adenosyl-L-methionine-dependent methyltransferases"/>
    <property type="match status" value="1"/>
</dbReference>
<protein>
    <recommendedName>
        <fullName evidence="4">Methyltransferase domain-containing protein</fullName>
    </recommendedName>
</protein>
<dbReference type="PANTHER" id="PTHR36971:SF1">
    <property type="entry name" value="METHYLTRANSFERASE DOMAIN-CONTAINING PROTEIN"/>
    <property type="match status" value="1"/>
</dbReference>
<dbReference type="EMBL" id="PYSW02000028">
    <property type="protein sequence ID" value="KAG2379501.1"/>
    <property type="molecule type" value="Genomic_DNA"/>
</dbReference>
<dbReference type="GeneID" id="68099072"/>
<dbReference type="RefSeq" id="XP_044546763.1">
    <property type="nucleotide sequence ID" value="XM_044696498.1"/>
</dbReference>
<comment type="caution">
    <text evidence="2">The sequence shown here is derived from an EMBL/GenBank/DDBJ whole genome shotgun (WGS) entry which is preliminary data.</text>
</comment>
<gene>
    <name evidence="2" type="ORF">C9374_006618</name>
</gene>
<dbReference type="PANTHER" id="PTHR36971">
    <property type="entry name" value="UNNAMED PRODUCT"/>
    <property type="match status" value="1"/>
</dbReference>
<evidence type="ECO:0000313" key="2">
    <source>
        <dbReference type="EMBL" id="KAG2379501.1"/>
    </source>
</evidence>
<dbReference type="InterPro" id="IPR029063">
    <property type="entry name" value="SAM-dependent_MTases_sf"/>
</dbReference>
<accession>A0AA88GLT8</accession>
<proteinExistence type="predicted"/>
<reference evidence="2 3" key="1">
    <citation type="journal article" date="2018" name="BMC Genomics">
        <title>The genome of Naegleria lovaniensis, the basis for a comparative approach to unravel pathogenicity factors of the human pathogenic amoeba N. fowleri.</title>
        <authorList>
            <person name="Liechti N."/>
            <person name="Schurch N."/>
            <person name="Bruggmann R."/>
            <person name="Wittwer M."/>
        </authorList>
    </citation>
    <scope>NUCLEOTIDE SEQUENCE [LARGE SCALE GENOMIC DNA]</scope>
    <source>
        <strain evidence="2 3">ATCC 30569</strain>
    </source>
</reference>
<evidence type="ECO:0000313" key="3">
    <source>
        <dbReference type="Proteomes" id="UP000816034"/>
    </source>
</evidence>
<evidence type="ECO:0000256" key="1">
    <source>
        <dbReference type="SAM" id="MobiDB-lite"/>
    </source>
</evidence>
<dbReference type="AlphaFoldDB" id="A0AA88GLT8"/>
<feature type="compositionally biased region" description="Basic and acidic residues" evidence="1">
    <location>
        <begin position="10"/>
        <end position="24"/>
    </location>
</feature>
<organism evidence="2 3">
    <name type="scientific">Naegleria lovaniensis</name>
    <name type="common">Amoeba</name>
    <dbReference type="NCBI Taxonomy" id="51637"/>
    <lineage>
        <taxon>Eukaryota</taxon>
        <taxon>Discoba</taxon>
        <taxon>Heterolobosea</taxon>
        <taxon>Tetramitia</taxon>
        <taxon>Eutetramitia</taxon>
        <taxon>Vahlkampfiidae</taxon>
        <taxon>Naegleria</taxon>
    </lineage>
</organism>
<keyword evidence="3" id="KW-1185">Reference proteome</keyword>
<dbReference type="Proteomes" id="UP000816034">
    <property type="component" value="Unassembled WGS sequence"/>
</dbReference>
<feature type="region of interest" description="Disordered" evidence="1">
    <location>
        <begin position="1"/>
        <end position="24"/>
    </location>
</feature>